<feature type="domain" description="Antitoxin Xre-like helix-turn-helix" evidence="2">
    <location>
        <begin position="19"/>
        <end position="68"/>
    </location>
</feature>
<dbReference type="GO" id="GO:0003677">
    <property type="term" value="F:DNA binding"/>
    <property type="evidence" value="ECO:0007669"/>
    <property type="project" value="InterPro"/>
</dbReference>
<evidence type="ECO:0000259" key="2">
    <source>
        <dbReference type="Pfam" id="PF20432"/>
    </source>
</evidence>
<evidence type="ECO:0000313" key="4">
    <source>
        <dbReference type="Proteomes" id="UP000631300"/>
    </source>
</evidence>
<sequence>MLAAAEFAQSDAASQSLHVAVNVLGKWKATREQMATILGISPASIARAKKKELVSLSRDQLERVSYVLNIHAALRTVFDNPENVYGFVHKKNHNPFFNGATPFELMLKGSVANLYEVFKRVDALRGAQW</sequence>
<evidence type="ECO:0000259" key="1">
    <source>
        <dbReference type="Pfam" id="PF09722"/>
    </source>
</evidence>
<keyword evidence="4" id="KW-1185">Reference proteome</keyword>
<dbReference type="Pfam" id="PF20432">
    <property type="entry name" value="Xre-like-HTH"/>
    <property type="match status" value="1"/>
</dbReference>
<dbReference type="EMBL" id="BMXP01000003">
    <property type="protein sequence ID" value="GGW82201.1"/>
    <property type="molecule type" value="Genomic_DNA"/>
</dbReference>
<organism evidence="3 4">
    <name type="scientific">Alteromonas halophila</name>
    <dbReference type="NCBI Taxonomy" id="516698"/>
    <lineage>
        <taxon>Bacteria</taxon>
        <taxon>Pseudomonadati</taxon>
        <taxon>Pseudomonadota</taxon>
        <taxon>Gammaproteobacteria</taxon>
        <taxon>Alteromonadales</taxon>
        <taxon>Alteromonadaceae</taxon>
        <taxon>Alteromonas/Salinimonas group</taxon>
        <taxon>Alteromonas</taxon>
    </lineage>
</organism>
<proteinExistence type="predicted"/>
<gene>
    <name evidence="3" type="ORF">GCM10007391_14010</name>
</gene>
<dbReference type="InterPro" id="IPR024467">
    <property type="entry name" value="Xre/MbcA/ParS-like_toxin-bd"/>
</dbReference>
<protein>
    <submittedName>
        <fullName evidence="3">DUF2384 domain-containing protein</fullName>
    </submittedName>
</protein>
<accession>A0A918MXN7</accession>
<dbReference type="RefSeq" id="WP_189404791.1">
    <property type="nucleotide sequence ID" value="NZ_BMXP01000003.1"/>
</dbReference>
<dbReference type="Proteomes" id="UP000631300">
    <property type="component" value="Unassembled WGS sequence"/>
</dbReference>
<dbReference type="InterPro" id="IPR046847">
    <property type="entry name" value="Xre-like_HTH"/>
</dbReference>
<name>A0A918MXN7_9ALTE</name>
<dbReference type="AlphaFoldDB" id="A0A918MXN7"/>
<evidence type="ECO:0000313" key="3">
    <source>
        <dbReference type="EMBL" id="GGW82201.1"/>
    </source>
</evidence>
<reference evidence="3" key="1">
    <citation type="journal article" date="2014" name="Int. J. Syst. Evol. Microbiol.">
        <title>Complete genome sequence of Corynebacterium casei LMG S-19264T (=DSM 44701T), isolated from a smear-ripened cheese.</title>
        <authorList>
            <consortium name="US DOE Joint Genome Institute (JGI-PGF)"/>
            <person name="Walter F."/>
            <person name="Albersmeier A."/>
            <person name="Kalinowski J."/>
            <person name="Ruckert C."/>
        </authorList>
    </citation>
    <scope>NUCLEOTIDE SEQUENCE</scope>
    <source>
        <strain evidence="3">KCTC 22164</strain>
    </source>
</reference>
<feature type="domain" description="Antitoxin Xre/MbcA/ParS-like toxin-binding" evidence="1">
    <location>
        <begin position="73"/>
        <end position="126"/>
    </location>
</feature>
<reference evidence="3" key="2">
    <citation type="submission" date="2020-09" db="EMBL/GenBank/DDBJ databases">
        <authorList>
            <person name="Sun Q."/>
            <person name="Kim S."/>
        </authorList>
    </citation>
    <scope>NUCLEOTIDE SEQUENCE</scope>
    <source>
        <strain evidence="3">KCTC 22164</strain>
    </source>
</reference>
<dbReference type="Pfam" id="PF09722">
    <property type="entry name" value="Xre_MbcA_ParS_C"/>
    <property type="match status" value="1"/>
</dbReference>
<comment type="caution">
    <text evidence="3">The sequence shown here is derived from an EMBL/GenBank/DDBJ whole genome shotgun (WGS) entry which is preliminary data.</text>
</comment>